<dbReference type="Proteomes" id="UP000077701">
    <property type="component" value="Unassembled WGS sequence"/>
</dbReference>
<dbReference type="AlphaFoldDB" id="A0A171D937"/>
<proteinExistence type="predicted"/>
<dbReference type="RefSeq" id="WP_157237483.1">
    <property type="nucleotide sequence ID" value="NZ_BDCX01000008.1"/>
</dbReference>
<dbReference type="EMBL" id="BDCX01000008">
    <property type="protein sequence ID" value="GAT67828.1"/>
    <property type="molecule type" value="Genomic_DNA"/>
</dbReference>
<comment type="caution">
    <text evidence="1">The sequence shown here is derived from an EMBL/GenBank/DDBJ whole genome shotgun (WGS) entry which is preliminary data.</text>
</comment>
<reference evidence="1 2" key="1">
    <citation type="journal article" date="2016" name="Genome Announc.">
        <title>Draft Genome Sequence of Planomonospora sphaerica JCM9374, a Rare Actinomycete.</title>
        <authorList>
            <person name="Dohra H."/>
            <person name="Suzuki T."/>
            <person name="Inoue Y."/>
            <person name="Kodani S."/>
        </authorList>
    </citation>
    <scope>NUCLEOTIDE SEQUENCE [LARGE SCALE GENOMIC DNA]</scope>
    <source>
        <strain evidence="1 2">JCM 9374</strain>
    </source>
</reference>
<accession>A0A171D937</accession>
<dbReference type="STRING" id="161355.PS9374_03488"/>
<organism evidence="1 2">
    <name type="scientific">Planomonospora sphaerica</name>
    <dbReference type="NCBI Taxonomy" id="161355"/>
    <lineage>
        <taxon>Bacteria</taxon>
        <taxon>Bacillati</taxon>
        <taxon>Actinomycetota</taxon>
        <taxon>Actinomycetes</taxon>
        <taxon>Streptosporangiales</taxon>
        <taxon>Streptosporangiaceae</taxon>
        <taxon>Planomonospora</taxon>
    </lineage>
</organism>
<evidence type="ECO:0000313" key="2">
    <source>
        <dbReference type="Proteomes" id="UP000077701"/>
    </source>
</evidence>
<sequence length="56" mass="5800">MLPTPKTHRFIPFLLTVVALFFIVRDPAKAADAATAAFNGLVTVVDALAAFAGALG</sequence>
<keyword evidence="2" id="KW-1185">Reference proteome</keyword>
<evidence type="ECO:0000313" key="1">
    <source>
        <dbReference type="EMBL" id="GAT67828.1"/>
    </source>
</evidence>
<name>A0A171D937_9ACTN</name>
<reference evidence="2" key="2">
    <citation type="submission" date="2016-04" db="EMBL/GenBank/DDBJ databases">
        <title>Planomonospora sphaerica JCM9374 whole genome shotgun sequence.</title>
        <authorList>
            <person name="Suzuki T."/>
            <person name="Dohra H."/>
            <person name="Kodani S."/>
        </authorList>
    </citation>
    <scope>NUCLEOTIDE SEQUENCE [LARGE SCALE GENOMIC DNA]</scope>
    <source>
        <strain evidence="2">JCM 9374</strain>
    </source>
</reference>
<gene>
    <name evidence="1" type="ORF">PS9374_03488</name>
</gene>
<protein>
    <submittedName>
        <fullName evidence="1">Uncharacterized protein</fullName>
    </submittedName>
</protein>